<dbReference type="InterPro" id="IPR017441">
    <property type="entry name" value="Protein_kinase_ATP_BS"/>
</dbReference>
<evidence type="ECO:0000256" key="3">
    <source>
        <dbReference type="ARBA" id="ARBA00022679"/>
    </source>
</evidence>
<dbReference type="GO" id="GO:0004674">
    <property type="term" value="F:protein serine/threonine kinase activity"/>
    <property type="evidence" value="ECO:0007669"/>
    <property type="project" value="UniProtKB-KW"/>
</dbReference>
<dbReference type="InterPro" id="IPR011009">
    <property type="entry name" value="Kinase-like_dom_sf"/>
</dbReference>
<dbReference type="EMBL" id="CAJOBA010005858">
    <property type="protein sequence ID" value="CAF3756346.1"/>
    <property type="molecule type" value="Genomic_DNA"/>
</dbReference>
<evidence type="ECO:0000256" key="4">
    <source>
        <dbReference type="ARBA" id="ARBA00022741"/>
    </source>
</evidence>
<keyword evidence="14" id="KW-1185">Reference proteome</keyword>
<dbReference type="Pfam" id="PF07714">
    <property type="entry name" value="PK_Tyr_Ser-Thr"/>
    <property type="match status" value="2"/>
</dbReference>
<evidence type="ECO:0000313" key="14">
    <source>
        <dbReference type="Proteomes" id="UP000663829"/>
    </source>
</evidence>
<dbReference type="EMBL" id="CAJOBC010002536">
    <property type="protein sequence ID" value="CAF3737950.1"/>
    <property type="molecule type" value="Genomic_DNA"/>
</dbReference>
<evidence type="ECO:0000256" key="6">
    <source>
        <dbReference type="ARBA" id="ARBA00022840"/>
    </source>
</evidence>
<dbReference type="PANTHER" id="PTHR46485">
    <property type="entry name" value="LIM DOMAIN KINASE 1"/>
    <property type="match status" value="1"/>
</dbReference>
<dbReference type="Proteomes" id="UP000677228">
    <property type="component" value="Unassembled WGS sequence"/>
</dbReference>
<dbReference type="InterPro" id="IPR001245">
    <property type="entry name" value="Ser-Thr/Tyr_kinase_cat_dom"/>
</dbReference>
<dbReference type="GO" id="GO:0005524">
    <property type="term" value="F:ATP binding"/>
    <property type="evidence" value="ECO:0007669"/>
    <property type="project" value="UniProtKB-UniRule"/>
</dbReference>
<keyword evidence="6 7" id="KW-0067">ATP-binding</keyword>
<gene>
    <name evidence="10" type="ORF">GPM918_LOCUS11888</name>
    <name evidence="11" type="ORF">OVA965_LOCUS13832</name>
    <name evidence="12" type="ORF">SRO942_LOCUS11889</name>
    <name evidence="13" type="ORF">TMI583_LOCUS13835</name>
</gene>
<keyword evidence="5" id="KW-0418">Kinase</keyword>
<evidence type="ECO:0000313" key="13">
    <source>
        <dbReference type="EMBL" id="CAF3756346.1"/>
    </source>
</evidence>
<evidence type="ECO:0000256" key="8">
    <source>
        <dbReference type="SAM" id="MobiDB-lite"/>
    </source>
</evidence>
<dbReference type="Proteomes" id="UP000663829">
    <property type="component" value="Unassembled WGS sequence"/>
</dbReference>
<dbReference type="GO" id="GO:0005634">
    <property type="term" value="C:nucleus"/>
    <property type="evidence" value="ECO:0007669"/>
    <property type="project" value="TreeGrafter"/>
</dbReference>
<feature type="domain" description="Protein kinase" evidence="9">
    <location>
        <begin position="210"/>
        <end position="477"/>
    </location>
</feature>
<dbReference type="Proteomes" id="UP000681722">
    <property type="component" value="Unassembled WGS sequence"/>
</dbReference>
<evidence type="ECO:0000313" key="11">
    <source>
        <dbReference type="EMBL" id="CAF0986024.1"/>
    </source>
</evidence>
<comment type="similarity">
    <text evidence="1">Belongs to the protein kinase superfamily. TKL Ser/Thr protein kinase family.</text>
</comment>
<evidence type="ECO:0000256" key="2">
    <source>
        <dbReference type="ARBA" id="ARBA00022527"/>
    </source>
</evidence>
<comment type="caution">
    <text evidence="10">The sequence shown here is derived from an EMBL/GenBank/DDBJ whole genome shotgun (WGS) entry which is preliminary data.</text>
</comment>
<dbReference type="PROSITE" id="PS00107">
    <property type="entry name" value="PROTEIN_KINASE_ATP"/>
    <property type="match status" value="1"/>
</dbReference>
<dbReference type="InterPro" id="IPR050940">
    <property type="entry name" value="Actin_reg-Ser/Thr_kinase"/>
</dbReference>
<reference evidence="10" key="1">
    <citation type="submission" date="2021-02" db="EMBL/GenBank/DDBJ databases">
        <authorList>
            <person name="Nowell W R."/>
        </authorList>
    </citation>
    <scope>NUCLEOTIDE SEQUENCE</scope>
</reference>
<evidence type="ECO:0000256" key="5">
    <source>
        <dbReference type="ARBA" id="ARBA00022777"/>
    </source>
</evidence>
<feature type="binding site" evidence="7">
    <location>
        <position position="239"/>
    </location>
    <ligand>
        <name>ATP</name>
        <dbReference type="ChEBI" id="CHEBI:30616"/>
    </ligand>
</feature>
<organism evidence="10 14">
    <name type="scientific">Didymodactylos carnosus</name>
    <dbReference type="NCBI Taxonomy" id="1234261"/>
    <lineage>
        <taxon>Eukaryota</taxon>
        <taxon>Metazoa</taxon>
        <taxon>Spiralia</taxon>
        <taxon>Gnathifera</taxon>
        <taxon>Rotifera</taxon>
        <taxon>Eurotatoria</taxon>
        <taxon>Bdelloidea</taxon>
        <taxon>Philodinida</taxon>
        <taxon>Philodinidae</taxon>
        <taxon>Didymodactylos</taxon>
    </lineage>
</organism>
<dbReference type="Proteomes" id="UP000682733">
    <property type="component" value="Unassembled WGS sequence"/>
</dbReference>
<dbReference type="OrthoDB" id="20134at2759"/>
<evidence type="ECO:0000256" key="1">
    <source>
        <dbReference type="ARBA" id="ARBA00005843"/>
    </source>
</evidence>
<accession>A0A814E7J9</accession>
<dbReference type="GO" id="GO:0030036">
    <property type="term" value="P:actin cytoskeleton organization"/>
    <property type="evidence" value="ECO:0007669"/>
    <property type="project" value="TreeGrafter"/>
</dbReference>
<evidence type="ECO:0000313" key="12">
    <source>
        <dbReference type="EMBL" id="CAF3737950.1"/>
    </source>
</evidence>
<evidence type="ECO:0000259" key="9">
    <source>
        <dbReference type="PROSITE" id="PS50011"/>
    </source>
</evidence>
<evidence type="ECO:0000313" key="10">
    <source>
        <dbReference type="EMBL" id="CAF0964164.1"/>
    </source>
</evidence>
<dbReference type="EMBL" id="CAJNOK010005849">
    <property type="protein sequence ID" value="CAF0986024.1"/>
    <property type="molecule type" value="Genomic_DNA"/>
</dbReference>
<evidence type="ECO:0000256" key="7">
    <source>
        <dbReference type="PROSITE-ProRule" id="PRU10141"/>
    </source>
</evidence>
<keyword evidence="3" id="KW-0808">Transferase</keyword>
<dbReference type="SUPFAM" id="SSF56112">
    <property type="entry name" value="Protein kinase-like (PK-like)"/>
    <property type="match status" value="1"/>
</dbReference>
<feature type="region of interest" description="Disordered" evidence="8">
    <location>
        <begin position="1"/>
        <end position="24"/>
    </location>
</feature>
<name>A0A814E7J9_9BILA</name>
<proteinExistence type="inferred from homology"/>
<sequence length="529" mass="60220">MLIDLSNRKTTSNMTTFPKKKSVKQNDYPPIIEHQIDDEVYRVGDHDQELVSNISTNGDSMKLLSLRKSRSITKKSLAAEHGRRLIEHLTRFALDTRQKLTRSQSATDATRILRNNNTRNICTLAKYDPLYEQSNENSDYLTRKRHKTTVEVIDDLNGTDSVYIRSSSEPRDFTYSKSSRRRSQRSLPLLSRSASMHDLTQHTVFRANDLEFGPIIGQGFYGIARTVTLRKTGQIMVMKETKTLDKDAQKIFVKEVQVLKRLIHPNVLKFMGLLLDKDNQMSFLVAGGTLKNIIHDLSMDLTWIQRLRFAKDIAAGMNGQVVVADFGLSRINLDDEEDEEQQNEITLKNQRSTSVTVLTNGNVVVRPKTRRQMLRDRQRYTVVGSPYWMAPEMLKGQCYDERVDIFSFGIMLCEIIGRVQADPDYLPRTQDFGLNVHLFSQKYCNKDCPKQFVAIAIACCDINPNSRPAFCVAHPWLEALALSVETGVSLSTTISNIDSNNIEQNRKKNNNSCSSVLVSNSTLDNVPLR</sequence>
<dbReference type="Gene3D" id="3.30.200.20">
    <property type="entry name" value="Phosphorylase Kinase, domain 1"/>
    <property type="match status" value="1"/>
</dbReference>
<dbReference type="GO" id="GO:0005737">
    <property type="term" value="C:cytoplasm"/>
    <property type="evidence" value="ECO:0007669"/>
    <property type="project" value="TreeGrafter"/>
</dbReference>
<dbReference type="InterPro" id="IPR000719">
    <property type="entry name" value="Prot_kinase_dom"/>
</dbReference>
<keyword evidence="2" id="KW-0723">Serine/threonine-protein kinase</keyword>
<dbReference type="EMBL" id="CAJNOQ010002536">
    <property type="protein sequence ID" value="CAF0964164.1"/>
    <property type="molecule type" value="Genomic_DNA"/>
</dbReference>
<protein>
    <recommendedName>
        <fullName evidence="9">Protein kinase domain-containing protein</fullName>
    </recommendedName>
</protein>
<dbReference type="PROSITE" id="PS50011">
    <property type="entry name" value="PROTEIN_KINASE_DOM"/>
    <property type="match status" value="1"/>
</dbReference>
<dbReference type="AlphaFoldDB" id="A0A814E7J9"/>
<keyword evidence="4 7" id="KW-0547">Nucleotide-binding</keyword>
<dbReference type="Gene3D" id="1.10.510.10">
    <property type="entry name" value="Transferase(Phosphotransferase) domain 1"/>
    <property type="match status" value="1"/>
</dbReference>
<dbReference type="PANTHER" id="PTHR46485:SF4">
    <property type="entry name" value="LIM DOMAIN KINASE 1"/>
    <property type="match status" value="1"/>
</dbReference>